<dbReference type="SUPFAM" id="SSF53822">
    <property type="entry name" value="Periplasmic binding protein-like I"/>
    <property type="match status" value="1"/>
</dbReference>
<protein>
    <recommendedName>
        <fullName evidence="3">Leucine-binding protein domain-containing protein</fullName>
    </recommendedName>
</protein>
<dbReference type="Gene3D" id="3.40.50.2300">
    <property type="match status" value="2"/>
</dbReference>
<comment type="similarity">
    <text evidence="1">Belongs to the leucine-binding protein family.</text>
</comment>
<evidence type="ECO:0000313" key="4">
    <source>
        <dbReference type="EMBL" id="AAZ27749.1"/>
    </source>
</evidence>
<evidence type="ECO:0000259" key="3">
    <source>
        <dbReference type="Pfam" id="PF13458"/>
    </source>
</evidence>
<name>Q47Z20_COLP3</name>
<proteinExistence type="inferred from homology"/>
<evidence type="ECO:0000256" key="1">
    <source>
        <dbReference type="ARBA" id="ARBA00010062"/>
    </source>
</evidence>
<dbReference type="PANTHER" id="PTHR30483">
    <property type="entry name" value="LEUCINE-SPECIFIC-BINDING PROTEIN"/>
    <property type="match status" value="1"/>
</dbReference>
<dbReference type="KEGG" id="cps:CPS_3260"/>
<dbReference type="InterPro" id="IPR051010">
    <property type="entry name" value="BCAA_transport"/>
</dbReference>
<accession>Q47Z20</accession>
<sequence>MLIMKFLFRFFLFTYLIFITTYTSNVYAQKKYTIYLDADFSGATASSLAIQQGITTALAEVDNQIQGIEFGLILKDHRANSLRSRRNLEAFLADEQALMVFSGLHSPPLLANKSFINDNDILLLDPWAAAGPITRSASEKNWIFRLSIDDSNAGKFISKKAIEQGFRKPYLLLEDTGWGRSNKITMTQALNESSVKPIGLSWFNWGVGMNHAKVLLRDIKASGADVIFFVGNSAEGVTFVNAMIELPQSTRLPIRSHWGITGGNFSEKVTASQREKIDLQFIQTNFSFINDNLSVTAKNVLALAVKSNSTIKHPTDIKAQTGFIHAYDLTKIVIAAIKQVKLTGDRNQDKSLIHHALEHLVQPVTGLLKTYKGPFTPYSKSQFNAHEALTIEDYAMGKYSPKDEIVLLNSLENNHQSNIIESIE</sequence>
<dbReference type="InterPro" id="IPR028081">
    <property type="entry name" value="Leu-bd"/>
</dbReference>
<dbReference type="CDD" id="cd19979">
    <property type="entry name" value="PBP1_ABC_ligand_binding-like"/>
    <property type="match status" value="1"/>
</dbReference>
<dbReference type="EMBL" id="CP000083">
    <property type="protein sequence ID" value="AAZ27749.1"/>
    <property type="molecule type" value="Genomic_DNA"/>
</dbReference>
<dbReference type="Proteomes" id="UP000000547">
    <property type="component" value="Chromosome"/>
</dbReference>
<gene>
    <name evidence="4" type="ordered locus">CPS_3260</name>
</gene>
<dbReference type="PANTHER" id="PTHR30483:SF6">
    <property type="entry name" value="PERIPLASMIC BINDING PROTEIN OF ABC TRANSPORTER FOR NATURAL AMINO ACIDS"/>
    <property type="match status" value="1"/>
</dbReference>
<dbReference type="Pfam" id="PF13458">
    <property type="entry name" value="Peripla_BP_6"/>
    <property type="match status" value="1"/>
</dbReference>
<feature type="domain" description="Leucine-binding protein" evidence="3">
    <location>
        <begin position="39"/>
        <end position="244"/>
    </location>
</feature>
<organism evidence="4 5">
    <name type="scientific">Colwellia psychrerythraea (strain 34H / ATCC BAA-681)</name>
    <name type="common">Vibrio psychroerythus</name>
    <dbReference type="NCBI Taxonomy" id="167879"/>
    <lineage>
        <taxon>Bacteria</taxon>
        <taxon>Pseudomonadati</taxon>
        <taxon>Pseudomonadota</taxon>
        <taxon>Gammaproteobacteria</taxon>
        <taxon>Alteromonadales</taxon>
        <taxon>Colwelliaceae</taxon>
        <taxon>Colwellia</taxon>
    </lineage>
</organism>
<evidence type="ECO:0000313" key="5">
    <source>
        <dbReference type="Proteomes" id="UP000000547"/>
    </source>
</evidence>
<keyword evidence="2" id="KW-0732">Signal</keyword>
<dbReference type="HOGENOM" id="CLU_027128_0_0_6"/>
<dbReference type="AlphaFoldDB" id="Q47Z20"/>
<dbReference type="RefSeq" id="WP_011044037.1">
    <property type="nucleotide sequence ID" value="NC_003910.7"/>
</dbReference>
<evidence type="ECO:0000256" key="2">
    <source>
        <dbReference type="ARBA" id="ARBA00022729"/>
    </source>
</evidence>
<reference evidence="4" key="1">
    <citation type="journal article" date="2005" name="Proc. Natl. Acad. Sci. U.S.A.">
        <title>The psychrophilic lifestyle as revealed by the genome sequence of Colwellia psychrerythraea 34H through genomic and proteomic analyses.</title>
        <authorList>
            <person name="Methe B.A."/>
            <person name="Nelson K.E."/>
            <person name="Deming J.W."/>
            <person name="Momen B."/>
            <person name="Melamud E."/>
            <person name="Zhang X."/>
            <person name="Moult J."/>
            <person name="Madupu R."/>
            <person name="Nelson W.C."/>
            <person name="Dodson R.J."/>
            <person name="Brinkac L.M."/>
            <person name="Daugherty S.C."/>
            <person name="Durkin A.S."/>
            <person name="DeBoy R.T."/>
            <person name="Kolonay J.F."/>
            <person name="Sullivan S.A."/>
            <person name="Zhou L."/>
            <person name="Davidsen T.M."/>
            <person name="Wu M."/>
            <person name="Huston A.L."/>
            <person name="Lewis M."/>
            <person name="Weaver B."/>
            <person name="Weidman J.F."/>
            <person name="Khouri H."/>
            <person name="Utterback T.R."/>
            <person name="Feldblyum T.V."/>
            <person name="Fraser C.M."/>
        </authorList>
    </citation>
    <scope>NUCLEOTIDE SEQUENCE [LARGE SCALE GENOMIC DNA]</scope>
    <source>
        <strain evidence="4">34H</strain>
    </source>
</reference>
<dbReference type="InterPro" id="IPR028082">
    <property type="entry name" value="Peripla_BP_I"/>
</dbReference>
<dbReference type="STRING" id="167879.CPS_3260"/>